<dbReference type="PROSITE" id="PS51459">
    <property type="entry name" value="FIDO"/>
    <property type="match status" value="1"/>
</dbReference>
<evidence type="ECO:0000313" key="2">
    <source>
        <dbReference type="EMBL" id="MBU9724712.1"/>
    </source>
</evidence>
<accession>A0ABS6K1I5</accession>
<proteinExistence type="predicted"/>
<dbReference type="RefSeq" id="WP_158351851.1">
    <property type="nucleotide sequence ID" value="NZ_JAHQCX010000001.1"/>
</dbReference>
<dbReference type="InterPro" id="IPR040198">
    <property type="entry name" value="Fido_containing"/>
</dbReference>
<name>A0ABS6K1I5_9FIRM</name>
<dbReference type="Gene3D" id="1.10.3290.10">
    <property type="entry name" value="Fido-like domain"/>
    <property type="match status" value="1"/>
</dbReference>
<dbReference type="SUPFAM" id="SSF140931">
    <property type="entry name" value="Fic-like"/>
    <property type="match status" value="1"/>
</dbReference>
<dbReference type="PANTHER" id="PTHR13504">
    <property type="entry name" value="FIDO DOMAIN-CONTAINING PROTEIN DDB_G0283145"/>
    <property type="match status" value="1"/>
</dbReference>
<protein>
    <submittedName>
        <fullName evidence="2">Fic family protein</fullName>
    </submittedName>
</protein>
<sequence>MQERAVIDMMKQNLFQEADTYRDRLKTARSIPADERASLDRYFRTGLSYSSNALEGNALTLEETRLLLVKGTVSGEKPLKAYLEVVGHANAYDYMLSCARDPQAVLTEDMIKKLHFLFYQKIDLEAAGVYRDMPVYIPGTEYIPPLSEDVPHLMSHFIDQILSSAATLHPIERAAMALKRLLDIHPFTDGNGRTGRLLMNYLLIRDGYSAVSISPDRKEEYVNALIEAQTRKNPDPFIELIGQCVLDTEKDYCRLLKLED</sequence>
<dbReference type="Proteomes" id="UP001314681">
    <property type="component" value="Unassembled WGS sequence"/>
</dbReference>
<dbReference type="Pfam" id="PF02661">
    <property type="entry name" value="Fic"/>
    <property type="match status" value="1"/>
</dbReference>
<organism evidence="2 3">
    <name type="scientific">Diplocloster modestus</name>
    <dbReference type="NCBI Taxonomy" id="2850322"/>
    <lineage>
        <taxon>Bacteria</taxon>
        <taxon>Bacillati</taxon>
        <taxon>Bacillota</taxon>
        <taxon>Clostridia</taxon>
        <taxon>Lachnospirales</taxon>
        <taxon>Lachnospiraceae</taxon>
        <taxon>Diplocloster</taxon>
    </lineage>
</organism>
<evidence type="ECO:0000313" key="3">
    <source>
        <dbReference type="Proteomes" id="UP001314681"/>
    </source>
</evidence>
<evidence type="ECO:0000259" key="1">
    <source>
        <dbReference type="PROSITE" id="PS51459"/>
    </source>
</evidence>
<keyword evidence="3" id="KW-1185">Reference proteome</keyword>
<dbReference type="EMBL" id="JAHQCX010000001">
    <property type="protein sequence ID" value="MBU9724712.1"/>
    <property type="molecule type" value="Genomic_DNA"/>
</dbReference>
<feature type="domain" description="Fido" evidence="1">
    <location>
        <begin position="106"/>
        <end position="243"/>
    </location>
</feature>
<reference evidence="2 3" key="1">
    <citation type="submission" date="2021-06" db="EMBL/GenBank/DDBJ databases">
        <title>Description of novel taxa of the family Lachnospiraceae.</title>
        <authorList>
            <person name="Chaplin A.V."/>
            <person name="Sokolova S.R."/>
            <person name="Pikina A.P."/>
            <person name="Korzhanova M."/>
            <person name="Belova V."/>
            <person name="Korostin D."/>
            <person name="Efimov B.A."/>
        </authorList>
    </citation>
    <scope>NUCLEOTIDE SEQUENCE [LARGE SCALE GENOMIC DNA]</scope>
    <source>
        <strain evidence="2 3">ASD4241</strain>
    </source>
</reference>
<comment type="caution">
    <text evidence="2">The sequence shown here is derived from an EMBL/GenBank/DDBJ whole genome shotgun (WGS) entry which is preliminary data.</text>
</comment>
<gene>
    <name evidence="2" type="ORF">KTH90_01655</name>
</gene>
<dbReference type="InterPro" id="IPR036597">
    <property type="entry name" value="Fido-like_dom_sf"/>
</dbReference>
<dbReference type="InterPro" id="IPR003812">
    <property type="entry name" value="Fido"/>
</dbReference>
<dbReference type="PANTHER" id="PTHR13504:SF38">
    <property type="entry name" value="FIDO DOMAIN-CONTAINING PROTEIN"/>
    <property type="match status" value="1"/>
</dbReference>